<keyword evidence="3" id="KW-1185">Reference proteome</keyword>
<evidence type="ECO:0000313" key="2">
    <source>
        <dbReference type="EMBL" id="TQL62373.1"/>
    </source>
</evidence>
<feature type="transmembrane region" description="Helical" evidence="1">
    <location>
        <begin position="58"/>
        <end position="75"/>
    </location>
</feature>
<dbReference type="RefSeq" id="WP_142092233.1">
    <property type="nucleotide sequence ID" value="NZ_BAAAMD010000003.1"/>
</dbReference>
<protein>
    <submittedName>
        <fullName evidence="2">Putative transmembrane protein PGPGW</fullName>
    </submittedName>
</protein>
<dbReference type="EMBL" id="VFOR01000001">
    <property type="protein sequence ID" value="TQL62373.1"/>
    <property type="molecule type" value="Genomic_DNA"/>
</dbReference>
<evidence type="ECO:0000313" key="3">
    <source>
        <dbReference type="Proteomes" id="UP000316196"/>
    </source>
</evidence>
<keyword evidence="1" id="KW-1133">Transmembrane helix</keyword>
<reference evidence="2 3" key="1">
    <citation type="submission" date="2019-06" db="EMBL/GenBank/DDBJ databases">
        <title>Sequencing the genomes of 1000 actinobacteria strains.</title>
        <authorList>
            <person name="Klenk H.-P."/>
        </authorList>
    </citation>
    <scope>NUCLEOTIDE SEQUENCE [LARGE SCALE GENOMIC DNA]</scope>
    <source>
        <strain evidence="2 3">DSM 8251</strain>
    </source>
</reference>
<dbReference type="InterPro" id="IPR019099">
    <property type="entry name" value="Uncharacterised_PGPGW_TM"/>
</dbReference>
<keyword evidence="1" id="KW-0472">Membrane</keyword>
<feature type="transmembrane region" description="Helical" evidence="1">
    <location>
        <begin position="33"/>
        <end position="52"/>
    </location>
</feature>
<accession>A0A542ZPT9</accession>
<comment type="caution">
    <text evidence="2">The sequence shown here is derived from an EMBL/GenBank/DDBJ whole genome shotgun (WGS) entry which is preliminary data.</text>
</comment>
<evidence type="ECO:0000256" key="1">
    <source>
        <dbReference type="SAM" id="Phobius"/>
    </source>
</evidence>
<dbReference type="OrthoDB" id="3295542at2"/>
<gene>
    <name evidence="2" type="ORF">FB460_0147</name>
</gene>
<feature type="transmembrane region" description="Helical" evidence="1">
    <location>
        <begin position="95"/>
        <end position="116"/>
    </location>
</feature>
<sequence length="140" mass="15982">MQTAPQRENTHAHDAAAQRGGRFRRMPTPVRKVLIAVLGGGLMLTAMALGPLPGPGGIPLFLGGIAVLATEFHWAHRLWSFFRRLFDHYLAWPRWLRYLFWVVVVVVAWLGIWAWLSWSGIPTWLPQKMIDALRLLPHVE</sequence>
<organism evidence="2 3">
    <name type="scientific">Propioniferax innocua</name>
    <dbReference type="NCBI Taxonomy" id="1753"/>
    <lineage>
        <taxon>Bacteria</taxon>
        <taxon>Bacillati</taxon>
        <taxon>Actinomycetota</taxon>
        <taxon>Actinomycetes</taxon>
        <taxon>Propionibacteriales</taxon>
        <taxon>Propionibacteriaceae</taxon>
        <taxon>Propioniferax</taxon>
    </lineage>
</organism>
<proteinExistence type="predicted"/>
<name>A0A542ZPT9_9ACTN</name>
<dbReference type="Proteomes" id="UP000316196">
    <property type="component" value="Unassembled WGS sequence"/>
</dbReference>
<dbReference type="AlphaFoldDB" id="A0A542ZPT9"/>
<dbReference type="Pfam" id="PF09656">
    <property type="entry name" value="PGPGW"/>
    <property type="match status" value="1"/>
</dbReference>
<keyword evidence="1 2" id="KW-0812">Transmembrane</keyword>